<keyword evidence="2" id="KW-1185">Reference proteome</keyword>
<evidence type="ECO:0000313" key="2">
    <source>
        <dbReference type="Proteomes" id="UP000823775"/>
    </source>
</evidence>
<sequence>MIGGVRRAWSMKYGLLVLQNKEDNIVVDRGKTTAALQHGCSSVTGGQPHGINEITPRFLVSYTYPSSDNPKT</sequence>
<name>A0ABS8V095_DATST</name>
<comment type="caution">
    <text evidence="1">The sequence shown here is derived from an EMBL/GenBank/DDBJ whole genome shotgun (WGS) entry which is preliminary data.</text>
</comment>
<dbReference type="EMBL" id="JACEIK010003120">
    <property type="protein sequence ID" value="MCD9640427.1"/>
    <property type="molecule type" value="Genomic_DNA"/>
</dbReference>
<dbReference type="Proteomes" id="UP000823775">
    <property type="component" value="Unassembled WGS sequence"/>
</dbReference>
<accession>A0ABS8V095</accession>
<proteinExistence type="predicted"/>
<gene>
    <name evidence="1" type="ORF">HAX54_025728</name>
</gene>
<evidence type="ECO:0000313" key="1">
    <source>
        <dbReference type="EMBL" id="MCD9640427.1"/>
    </source>
</evidence>
<organism evidence="1 2">
    <name type="scientific">Datura stramonium</name>
    <name type="common">Jimsonweed</name>
    <name type="synonym">Common thornapple</name>
    <dbReference type="NCBI Taxonomy" id="4076"/>
    <lineage>
        <taxon>Eukaryota</taxon>
        <taxon>Viridiplantae</taxon>
        <taxon>Streptophyta</taxon>
        <taxon>Embryophyta</taxon>
        <taxon>Tracheophyta</taxon>
        <taxon>Spermatophyta</taxon>
        <taxon>Magnoliopsida</taxon>
        <taxon>eudicotyledons</taxon>
        <taxon>Gunneridae</taxon>
        <taxon>Pentapetalae</taxon>
        <taxon>asterids</taxon>
        <taxon>lamiids</taxon>
        <taxon>Solanales</taxon>
        <taxon>Solanaceae</taxon>
        <taxon>Solanoideae</taxon>
        <taxon>Datureae</taxon>
        <taxon>Datura</taxon>
    </lineage>
</organism>
<reference evidence="1 2" key="1">
    <citation type="journal article" date="2021" name="BMC Genomics">
        <title>Datura genome reveals duplications of psychoactive alkaloid biosynthetic genes and high mutation rate following tissue culture.</title>
        <authorList>
            <person name="Rajewski A."/>
            <person name="Carter-House D."/>
            <person name="Stajich J."/>
            <person name="Litt A."/>
        </authorList>
    </citation>
    <scope>NUCLEOTIDE SEQUENCE [LARGE SCALE GENOMIC DNA]</scope>
    <source>
        <strain evidence="1">AR-01</strain>
    </source>
</reference>
<protein>
    <submittedName>
        <fullName evidence="1">Uncharacterized protein</fullName>
    </submittedName>
</protein>